<proteinExistence type="predicted"/>
<sequence>MLVHLLLSKLDGSPRAVAEALPRHIREGEVFTDHKALTVLLRRTTVSDRVLCWALQLQKYDLKIIYLKRAANRVADALSRGATPVADCGGGEEIPNELIVAVITEELEWTKELRQHRIMVG</sequence>
<accession>A0A016S823</accession>
<dbReference type="Proteomes" id="UP000024635">
    <property type="component" value="Unassembled WGS sequence"/>
</dbReference>
<organism evidence="1 2">
    <name type="scientific">Ancylostoma ceylanicum</name>
    <dbReference type="NCBI Taxonomy" id="53326"/>
    <lineage>
        <taxon>Eukaryota</taxon>
        <taxon>Metazoa</taxon>
        <taxon>Ecdysozoa</taxon>
        <taxon>Nematoda</taxon>
        <taxon>Chromadorea</taxon>
        <taxon>Rhabditida</taxon>
        <taxon>Rhabditina</taxon>
        <taxon>Rhabditomorpha</taxon>
        <taxon>Strongyloidea</taxon>
        <taxon>Ancylostomatidae</taxon>
        <taxon>Ancylostomatinae</taxon>
        <taxon>Ancylostoma</taxon>
    </lineage>
</organism>
<reference evidence="2" key="1">
    <citation type="journal article" date="2015" name="Nat. Genet.">
        <title>The genome and transcriptome of the zoonotic hookworm Ancylostoma ceylanicum identify infection-specific gene families.</title>
        <authorList>
            <person name="Schwarz E.M."/>
            <person name="Hu Y."/>
            <person name="Antoshechkin I."/>
            <person name="Miller M.M."/>
            <person name="Sternberg P.W."/>
            <person name="Aroian R.V."/>
        </authorList>
    </citation>
    <scope>NUCLEOTIDE SEQUENCE</scope>
    <source>
        <strain evidence="2">HY135</strain>
    </source>
</reference>
<evidence type="ECO:0000313" key="2">
    <source>
        <dbReference type="Proteomes" id="UP000024635"/>
    </source>
</evidence>
<name>A0A016S823_9BILA</name>
<dbReference type="PANTHER" id="PTHR37984">
    <property type="entry name" value="PROTEIN CBG26694"/>
    <property type="match status" value="1"/>
</dbReference>
<dbReference type="AlphaFoldDB" id="A0A016S823"/>
<dbReference type="InterPro" id="IPR050951">
    <property type="entry name" value="Retrovirus_Pol_polyprotein"/>
</dbReference>
<dbReference type="EMBL" id="JARK01001608">
    <property type="protein sequence ID" value="EYB86820.1"/>
    <property type="molecule type" value="Genomic_DNA"/>
</dbReference>
<gene>
    <name evidence="1" type="primary">Acey_s0272.g918</name>
    <name evidence="1" type="ORF">Y032_0272g918</name>
</gene>
<protein>
    <recommendedName>
        <fullName evidence="3">Reverse transcriptase RNase H-like domain-containing protein</fullName>
    </recommendedName>
</protein>
<evidence type="ECO:0008006" key="3">
    <source>
        <dbReference type="Google" id="ProtNLM"/>
    </source>
</evidence>
<dbReference type="PANTHER" id="PTHR37984:SF5">
    <property type="entry name" value="PROTEIN NYNRIN-LIKE"/>
    <property type="match status" value="1"/>
</dbReference>
<evidence type="ECO:0000313" key="1">
    <source>
        <dbReference type="EMBL" id="EYB86820.1"/>
    </source>
</evidence>
<keyword evidence="2" id="KW-1185">Reference proteome</keyword>
<comment type="caution">
    <text evidence="1">The sequence shown here is derived from an EMBL/GenBank/DDBJ whole genome shotgun (WGS) entry which is preliminary data.</text>
</comment>
<dbReference type="OrthoDB" id="10502842at2759"/>